<dbReference type="GO" id="GO:0016459">
    <property type="term" value="C:myosin complex"/>
    <property type="evidence" value="ECO:0007669"/>
    <property type="project" value="TreeGrafter"/>
</dbReference>
<gene>
    <name evidence="3" type="primary">Myo16_0</name>
    <name evidence="3" type="ORF">GTO96_0013936</name>
</gene>
<evidence type="ECO:0000256" key="2">
    <source>
        <dbReference type="SAM" id="SignalP"/>
    </source>
</evidence>
<dbReference type="InterPro" id="IPR052838">
    <property type="entry name" value="Myosin-XVI"/>
</dbReference>
<feature type="signal peptide" evidence="2">
    <location>
        <begin position="1"/>
        <end position="25"/>
    </location>
</feature>
<feature type="non-terminal residue" evidence="3">
    <location>
        <position position="1"/>
    </location>
</feature>
<dbReference type="GO" id="GO:0043491">
    <property type="term" value="P:phosphatidylinositol 3-kinase/protein kinase B signal transduction"/>
    <property type="evidence" value="ECO:0007669"/>
    <property type="project" value="TreeGrafter"/>
</dbReference>
<comment type="caution">
    <text evidence="3">The sequence shown here is derived from an EMBL/GenBank/DDBJ whole genome shotgun (WGS) entry which is preliminary data.</text>
</comment>
<reference evidence="3 4" key="1">
    <citation type="journal article" date="2021" name="Cell">
        <title>Tracing the genetic footprints of vertebrate landing in non-teleost ray-finned fishes.</title>
        <authorList>
            <person name="Bi X."/>
            <person name="Wang K."/>
            <person name="Yang L."/>
            <person name="Pan H."/>
            <person name="Jiang H."/>
            <person name="Wei Q."/>
            <person name="Fang M."/>
            <person name="Yu H."/>
            <person name="Zhu C."/>
            <person name="Cai Y."/>
            <person name="He Y."/>
            <person name="Gan X."/>
            <person name="Zeng H."/>
            <person name="Yu D."/>
            <person name="Zhu Y."/>
            <person name="Jiang H."/>
            <person name="Qiu Q."/>
            <person name="Yang H."/>
            <person name="Zhang Y.E."/>
            <person name="Wang W."/>
            <person name="Zhu M."/>
            <person name="He S."/>
            <person name="Zhang G."/>
        </authorList>
    </citation>
    <scope>NUCLEOTIDE SEQUENCE [LARGE SCALE GENOMIC DNA]</scope>
    <source>
        <strain evidence="3">Bchr_013</strain>
    </source>
</reference>
<evidence type="ECO:0000313" key="4">
    <source>
        <dbReference type="Proteomes" id="UP000886611"/>
    </source>
</evidence>
<dbReference type="PANTHER" id="PTHR47335">
    <property type="entry name" value="UNCONVENTIONAL MYOSIN-XVI"/>
    <property type="match status" value="1"/>
</dbReference>
<evidence type="ECO:0000313" key="3">
    <source>
        <dbReference type="EMBL" id="KAG2457257.1"/>
    </source>
</evidence>
<keyword evidence="2" id="KW-0732">Signal</keyword>
<accession>A0A8X8BK20</accession>
<organism evidence="3 4">
    <name type="scientific">Polypterus senegalus</name>
    <name type="common">Senegal bichir</name>
    <dbReference type="NCBI Taxonomy" id="55291"/>
    <lineage>
        <taxon>Eukaryota</taxon>
        <taxon>Metazoa</taxon>
        <taxon>Chordata</taxon>
        <taxon>Craniata</taxon>
        <taxon>Vertebrata</taxon>
        <taxon>Euteleostomi</taxon>
        <taxon>Actinopterygii</taxon>
        <taxon>Polypteriformes</taxon>
        <taxon>Polypteridae</taxon>
        <taxon>Polypterus</taxon>
    </lineage>
</organism>
<dbReference type="GO" id="GO:0005654">
    <property type="term" value="C:nucleoplasm"/>
    <property type="evidence" value="ECO:0007669"/>
    <property type="project" value="TreeGrafter"/>
</dbReference>
<feature type="non-terminal residue" evidence="3">
    <location>
        <position position="97"/>
    </location>
</feature>
<proteinExistence type="predicted"/>
<evidence type="ECO:0000256" key="1">
    <source>
        <dbReference type="SAM" id="MobiDB-lite"/>
    </source>
</evidence>
<dbReference type="GO" id="GO:0019903">
    <property type="term" value="F:protein phosphatase binding"/>
    <property type="evidence" value="ECO:0007669"/>
    <property type="project" value="TreeGrafter"/>
</dbReference>
<name>A0A8X8BK20_POLSE</name>
<dbReference type="AlphaFoldDB" id="A0A8X8BK20"/>
<dbReference type="Proteomes" id="UP000886611">
    <property type="component" value="Unassembled WGS sequence"/>
</dbReference>
<feature type="region of interest" description="Disordered" evidence="1">
    <location>
        <begin position="71"/>
        <end position="97"/>
    </location>
</feature>
<dbReference type="EMBL" id="JAATIS010008602">
    <property type="protein sequence ID" value="KAG2457257.1"/>
    <property type="molecule type" value="Genomic_DNA"/>
</dbReference>
<feature type="compositionally biased region" description="Pro residues" evidence="1">
    <location>
        <begin position="79"/>
        <end position="89"/>
    </location>
</feature>
<dbReference type="GO" id="GO:2000134">
    <property type="term" value="P:negative regulation of G1/S transition of mitotic cell cycle"/>
    <property type="evidence" value="ECO:0007669"/>
    <property type="project" value="TreeGrafter"/>
</dbReference>
<dbReference type="PANTHER" id="PTHR47335:SF1">
    <property type="entry name" value="UNCONVENTIONAL MYOSIN-XVI"/>
    <property type="match status" value="1"/>
</dbReference>
<dbReference type="GO" id="GO:0051015">
    <property type="term" value="F:actin filament binding"/>
    <property type="evidence" value="ECO:0007669"/>
    <property type="project" value="TreeGrafter"/>
</dbReference>
<sequence length="97" mass="10847">MGDSSPQAVLMIMLILPSGMQTLTALMTMPDLPKVIHQLRLSKNESTALHELLEWRRKLCEESEDWKKILRKSEAKPAAPAPPPPPPCKKPALLKKV</sequence>
<feature type="chain" id="PRO_5036445797" evidence="2">
    <location>
        <begin position="26"/>
        <end position="97"/>
    </location>
</feature>
<keyword evidence="4" id="KW-1185">Reference proteome</keyword>
<dbReference type="GO" id="GO:0048812">
    <property type="term" value="P:neuron projection morphogenesis"/>
    <property type="evidence" value="ECO:0007669"/>
    <property type="project" value="TreeGrafter"/>
</dbReference>
<dbReference type="GO" id="GO:0048471">
    <property type="term" value="C:perinuclear region of cytoplasm"/>
    <property type="evidence" value="ECO:0007669"/>
    <property type="project" value="TreeGrafter"/>
</dbReference>
<protein>
    <submittedName>
        <fullName evidence="3">MYO16 protein</fullName>
    </submittedName>
</protein>